<evidence type="ECO:0000313" key="3">
    <source>
        <dbReference type="Proteomes" id="UP000800036"/>
    </source>
</evidence>
<reference evidence="2" key="1">
    <citation type="journal article" date="2020" name="Stud. Mycol.">
        <title>101 Dothideomycetes genomes: a test case for predicting lifestyles and emergence of pathogens.</title>
        <authorList>
            <person name="Haridas S."/>
            <person name="Albert R."/>
            <person name="Binder M."/>
            <person name="Bloem J."/>
            <person name="Labutti K."/>
            <person name="Salamov A."/>
            <person name="Andreopoulos B."/>
            <person name="Baker S."/>
            <person name="Barry K."/>
            <person name="Bills G."/>
            <person name="Bluhm B."/>
            <person name="Cannon C."/>
            <person name="Castanera R."/>
            <person name="Culley D."/>
            <person name="Daum C."/>
            <person name="Ezra D."/>
            <person name="Gonzalez J."/>
            <person name="Henrissat B."/>
            <person name="Kuo A."/>
            <person name="Liang C."/>
            <person name="Lipzen A."/>
            <person name="Lutzoni F."/>
            <person name="Magnuson J."/>
            <person name="Mondo S."/>
            <person name="Nolan M."/>
            <person name="Ohm R."/>
            <person name="Pangilinan J."/>
            <person name="Park H.-J."/>
            <person name="Ramirez L."/>
            <person name="Alfaro M."/>
            <person name="Sun H."/>
            <person name="Tritt A."/>
            <person name="Yoshinaga Y."/>
            <person name="Zwiers L.-H."/>
            <person name="Turgeon B."/>
            <person name="Goodwin S."/>
            <person name="Spatafora J."/>
            <person name="Crous P."/>
            <person name="Grigoriev I."/>
        </authorList>
    </citation>
    <scope>NUCLEOTIDE SEQUENCE</scope>
    <source>
        <strain evidence="2">CBS 107.79</strain>
    </source>
</reference>
<accession>A0A6A5VUU9</accession>
<sequence>MLYTNQESIDQHRVVSGQMLGHNAHREALVVENEEQSRIETEVDCDGSSSYSINNDCLNTLFDVTSINEDYVEDIARQILEWDAEPPPTDEEHVEKAKSRPADHISTRDTNHDGLPVFFFIEYAPASRAVSCQHPICQSQIEEMAFRVTVYPYGAFYHVRCFEDLVDFSDANYLDRIKPVTPENAVKMRGIKATSVVNCNYVLDAGAERLVLQWRFNMRRLIDMGDEVVNNEPSDPNDPSLFMTDLWNKSGSASLTPEQPENISRYTFLKLSTQTAPIESDGPGDENEWNLFEQYLSLPSKDIKDLEDRHSLSNMLTHWSHDRLLANEKIEDLRGKEREKREKWDDKSVRAIKRLSRIYIKEALYDFFGPWELIS</sequence>
<name>A0A6A5VUU9_9PLEO</name>
<dbReference type="Proteomes" id="UP000800036">
    <property type="component" value="Unassembled WGS sequence"/>
</dbReference>
<feature type="region of interest" description="Disordered" evidence="1">
    <location>
        <begin position="84"/>
        <end position="107"/>
    </location>
</feature>
<keyword evidence="3" id="KW-1185">Reference proteome</keyword>
<evidence type="ECO:0000256" key="1">
    <source>
        <dbReference type="SAM" id="MobiDB-lite"/>
    </source>
</evidence>
<gene>
    <name evidence="2" type="ORF">BU23DRAFT_625635</name>
</gene>
<proteinExistence type="predicted"/>
<protein>
    <submittedName>
        <fullName evidence="2">Uncharacterized protein</fullName>
    </submittedName>
</protein>
<dbReference type="AlphaFoldDB" id="A0A6A5VUU9"/>
<dbReference type="EMBL" id="ML976656">
    <property type="protein sequence ID" value="KAF1980359.1"/>
    <property type="molecule type" value="Genomic_DNA"/>
</dbReference>
<dbReference type="OrthoDB" id="5104731at2759"/>
<evidence type="ECO:0000313" key="2">
    <source>
        <dbReference type="EMBL" id="KAF1980359.1"/>
    </source>
</evidence>
<feature type="compositionally biased region" description="Basic and acidic residues" evidence="1">
    <location>
        <begin position="90"/>
        <end position="107"/>
    </location>
</feature>
<organism evidence="2 3">
    <name type="scientific">Bimuria novae-zelandiae CBS 107.79</name>
    <dbReference type="NCBI Taxonomy" id="1447943"/>
    <lineage>
        <taxon>Eukaryota</taxon>
        <taxon>Fungi</taxon>
        <taxon>Dikarya</taxon>
        <taxon>Ascomycota</taxon>
        <taxon>Pezizomycotina</taxon>
        <taxon>Dothideomycetes</taxon>
        <taxon>Pleosporomycetidae</taxon>
        <taxon>Pleosporales</taxon>
        <taxon>Massarineae</taxon>
        <taxon>Didymosphaeriaceae</taxon>
        <taxon>Bimuria</taxon>
    </lineage>
</organism>